<dbReference type="Pfam" id="PF21082">
    <property type="entry name" value="MS_channel_3rd"/>
    <property type="match status" value="1"/>
</dbReference>
<feature type="transmembrane region" description="Helical" evidence="7">
    <location>
        <begin position="176"/>
        <end position="205"/>
    </location>
</feature>
<evidence type="ECO:0000256" key="6">
    <source>
        <dbReference type="ARBA" id="ARBA00023136"/>
    </source>
</evidence>
<dbReference type="InterPro" id="IPR010920">
    <property type="entry name" value="LSM_dom_sf"/>
</dbReference>
<keyword evidence="7" id="KW-0407">Ion channel</keyword>
<name>A0A0P7YLP9_9GAMM</name>
<dbReference type="InterPro" id="IPR049142">
    <property type="entry name" value="MS_channel_1st"/>
</dbReference>
<dbReference type="Gene3D" id="3.30.70.100">
    <property type="match status" value="1"/>
</dbReference>
<comment type="similarity">
    <text evidence="2 7">Belongs to the MscS (TC 1.A.23) family.</text>
</comment>
<dbReference type="OrthoDB" id="9809206at2"/>
<keyword evidence="7" id="KW-0813">Transport</keyword>
<comment type="subunit">
    <text evidence="7">Homoheptamer.</text>
</comment>
<dbReference type="InterPro" id="IPR006685">
    <property type="entry name" value="MscS_channel_2nd"/>
</dbReference>
<accession>A0A0P7YLP9</accession>
<dbReference type="InterPro" id="IPR023408">
    <property type="entry name" value="MscS_beta-dom_sf"/>
</dbReference>
<organism evidence="11 12">
    <name type="scientific">Marinobacter excellens HL-55</name>
    <dbReference type="NCBI Taxonomy" id="1305731"/>
    <lineage>
        <taxon>Bacteria</taxon>
        <taxon>Pseudomonadati</taxon>
        <taxon>Pseudomonadota</taxon>
        <taxon>Gammaproteobacteria</taxon>
        <taxon>Pseudomonadales</taxon>
        <taxon>Marinobacteraceae</taxon>
        <taxon>Marinobacter</taxon>
    </lineage>
</organism>
<evidence type="ECO:0000256" key="7">
    <source>
        <dbReference type="RuleBase" id="RU369025"/>
    </source>
</evidence>
<comment type="function">
    <text evidence="7">Mechanosensitive channel that participates in the regulation of osmotic pressure changes within the cell, opening in response to stretch forces in the membrane lipid bilayer, without the need for other proteins. Contributes to normal resistance to hypoosmotic shock. Forms an ion channel of 1.0 nanosiemens conductance with a slight preference for anions.</text>
</comment>
<dbReference type="SUPFAM" id="SSF50182">
    <property type="entry name" value="Sm-like ribonucleoproteins"/>
    <property type="match status" value="1"/>
</dbReference>
<dbReference type="InterPro" id="IPR049278">
    <property type="entry name" value="MS_channel_C"/>
</dbReference>
<dbReference type="Gene3D" id="1.10.287.1260">
    <property type="match status" value="1"/>
</dbReference>
<dbReference type="PANTHER" id="PTHR30221:SF1">
    <property type="entry name" value="SMALL-CONDUCTANCE MECHANOSENSITIVE CHANNEL"/>
    <property type="match status" value="1"/>
</dbReference>
<dbReference type="GO" id="GO:0008381">
    <property type="term" value="F:mechanosensitive monoatomic ion channel activity"/>
    <property type="evidence" value="ECO:0007669"/>
    <property type="project" value="InterPro"/>
</dbReference>
<feature type="domain" description="Mechanosensitive ion channel MscS" evidence="8">
    <location>
        <begin position="193"/>
        <end position="258"/>
    </location>
</feature>
<dbReference type="Proteomes" id="UP000050416">
    <property type="component" value="Unassembled WGS sequence"/>
</dbReference>
<feature type="domain" description="Mechanosensitive ion channel MscS C-terminal" evidence="9">
    <location>
        <begin position="266"/>
        <end position="352"/>
    </location>
</feature>
<comment type="caution">
    <text evidence="7">Lacks conserved residue(s) required for the propagation of feature annotation.</text>
</comment>
<dbReference type="GO" id="GO:0005886">
    <property type="term" value="C:plasma membrane"/>
    <property type="evidence" value="ECO:0007669"/>
    <property type="project" value="UniProtKB-SubCell"/>
</dbReference>
<dbReference type="InterPro" id="IPR011014">
    <property type="entry name" value="MscS_channel_TM-2"/>
</dbReference>
<proteinExistence type="inferred from homology"/>
<gene>
    <name evidence="11" type="ORF">HLUCCX14_00155</name>
</gene>
<keyword evidence="7" id="KW-0997">Cell inner membrane</keyword>
<dbReference type="Pfam" id="PF00924">
    <property type="entry name" value="MS_channel_2nd"/>
    <property type="match status" value="1"/>
</dbReference>
<evidence type="ECO:0000259" key="8">
    <source>
        <dbReference type="Pfam" id="PF00924"/>
    </source>
</evidence>
<dbReference type="SUPFAM" id="SSF82861">
    <property type="entry name" value="Mechanosensitive channel protein MscS (YggB), transmembrane region"/>
    <property type="match status" value="1"/>
</dbReference>
<evidence type="ECO:0000256" key="1">
    <source>
        <dbReference type="ARBA" id="ARBA00004651"/>
    </source>
</evidence>
<keyword evidence="7" id="KW-0406">Ion transport</keyword>
<dbReference type="PANTHER" id="PTHR30221">
    <property type="entry name" value="SMALL-CONDUCTANCE MECHANOSENSITIVE CHANNEL"/>
    <property type="match status" value="1"/>
</dbReference>
<evidence type="ECO:0000256" key="2">
    <source>
        <dbReference type="ARBA" id="ARBA00008017"/>
    </source>
</evidence>
<dbReference type="EMBL" id="LJZQ01000001">
    <property type="protein sequence ID" value="KPQ30512.1"/>
    <property type="molecule type" value="Genomic_DNA"/>
</dbReference>
<feature type="transmembrane region" description="Helical" evidence="7">
    <location>
        <begin position="83"/>
        <end position="103"/>
    </location>
</feature>
<feature type="domain" description="Mechanosensitive ion channel transmembrane helices 2/3" evidence="10">
    <location>
        <begin position="150"/>
        <end position="191"/>
    </location>
</feature>
<dbReference type="InterPro" id="IPR011066">
    <property type="entry name" value="MscS_channel_C_sf"/>
</dbReference>
<sequence>MIERFSGAVVDQLKKNLGDTLEAMAGGQVEWRELSIYVFSQLLVSVIYLALFLGGYLLIIGTLRMVVGKRRSQSVLFSQVRTVVKYLFALGALLVILAQFGAGPEFLKAMARAGFMALGFFVGWLALARLMKEAIGRYGIDPSIRQLIENLFAVLMVTFALVAILAQFGFDVLSIVAGLGIVGIAVGFAAQSTLSNFIAGITLLIERPFRIGDWVSINGQDGKVIKIALRTTWLRTRDNIFTMIPNDSVASSDIVNYSAEGATRLNIPVGIAYKESAQRAREVIMPILQSHPDVLQGGLMEPRVVMKGLGDSSVDLEVKIWITPDNLDVQPRIMADVLEKMKEALDAAGIEIPFPHLQLFIDDAKGLKPLIEPLYPQLVEK</sequence>
<dbReference type="Gene3D" id="2.30.30.60">
    <property type="match status" value="1"/>
</dbReference>
<dbReference type="InterPro" id="IPR045275">
    <property type="entry name" value="MscS_archaea/bacteria_type"/>
</dbReference>
<keyword evidence="6 7" id="KW-0472">Membrane</keyword>
<dbReference type="STRING" id="1305731.GCA_000934705_02725"/>
<reference evidence="11 12" key="1">
    <citation type="submission" date="2015-09" db="EMBL/GenBank/DDBJ databases">
        <title>Identification and resolution of microdiversity through metagenomic sequencing of parallel consortia.</title>
        <authorList>
            <person name="Nelson W.C."/>
            <person name="Romine M.F."/>
            <person name="Lindemann S.R."/>
        </authorList>
    </citation>
    <scope>NUCLEOTIDE SEQUENCE [LARGE SCALE GENOMIC DNA]</scope>
    <source>
        <strain evidence="11">HL-55</strain>
    </source>
</reference>
<dbReference type="AlphaFoldDB" id="A0A0P7YLP9"/>
<evidence type="ECO:0000259" key="9">
    <source>
        <dbReference type="Pfam" id="PF21082"/>
    </source>
</evidence>
<evidence type="ECO:0000259" key="10">
    <source>
        <dbReference type="Pfam" id="PF21088"/>
    </source>
</evidence>
<evidence type="ECO:0000256" key="3">
    <source>
        <dbReference type="ARBA" id="ARBA00022475"/>
    </source>
</evidence>
<keyword evidence="4 7" id="KW-0812">Transmembrane</keyword>
<evidence type="ECO:0000313" key="11">
    <source>
        <dbReference type="EMBL" id="KPQ30512.1"/>
    </source>
</evidence>
<feature type="transmembrane region" description="Helical" evidence="7">
    <location>
        <begin position="36"/>
        <end position="63"/>
    </location>
</feature>
<evidence type="ECO:0000256" key="4">
    <source>
        <dbReference type="ARBA" id="ARBA00022692"/>
    </source>
</evidence>
<dbReference type="SUPFAM" id="SSF82689">
    <property type="entry name" value="Mechanosensitive channel protein MscS (YggB), C-terminal domain"/>
    <property type="match status" value="1"/>
</dbReference>
<keyword evidence="5 7" id="KW-1133">Transmembrane helix</keyword>
<dbReference type="PATRIC" id="fig|1305731.5.peg.1404"/>
<dbReference type="Pfam" id="PF21088">
    <property type="entry name" value="MS_channel_1st"/>
    <property type="match status" value="1"/>
</dbReference>
<keyword evidence="3" id="KW-1003">Cell membrane</keyword>
<protein>
    <recommendedName>
        <fullName evidence="7">Small-conductance mechanosensitive channel</fullName>
    </recommendedName>
</protein>
<evidence type="ECO:0000256" key="5">
    <source>
        <dbReference type="ARBA" id="ARBA00022989"/>
    </source>
</evidence>
<comment type="subcellular location">
    <subcellularLocation>
        <location evidence="7">Cell inner membrane</location>
        <topology evidence="7">Multi-pass membrane protein</topology>
    </subcellularLocation>
    <subcellularLocation>
        <location evidence="1">Cell membrane</location>
        <topology evidence="1">Multi-pass membrane protein</topology>
    </subcellularLocation>
</comment>
<feature type="transmembrane region" description="Helical" evidence="7">
    <location>
        <begin position="109"/>
        <end position="130"/>
    </location>
</feature>
<comment type="caution">
    <text evidence="11">The sequence shown here is derived from an EMBL/GenBank/DDBJ whole genome shotgun (WGS) entry which is preliminary data.</text>
</comment>
<evidence type="ECO:0000313" key="12">
    <source>
        <dbReference type="Proteomes" id="UP000050416"/>
    </source>
</evidence>
<feature type="transmembrane region" description="Helical" evidence="7">
    <location>
        <begin position="151"/>
        <end position="170"/>
    </location>
</feature>